<dbReference type="InterPro" id="IPR013766">
    <property type="entry name" value="Thioredoxin_domain"/>
</dbReference>
<feature type="chain" id="PRO_5020789157" evidence="1">
    <location>
        <begin position="22"/>
        <end position="186"/>
    </location>
</feature>
<evidence type="ECO:0000313" key="3">
    <source>
        <dbReference type="EMBL" id="RXJ68146.1"/>
    </source>
</evidence>
<dbReference type="PANTHER" id="PTHR42852">
    <property type="entry name" value="THIOL:DISULFIDE INTERCHANGE PROTEIN DSBE"/>
    <property type="match status" value="1"/>
</dbReference>
<dbReference type="RefSeq" id="WP_128980800.1">
    <property type="nucleotide sequence ID" value="NZ_PDKJ01000006.1"/>
</dbReference>
<proteinExistence type="predicted"/>
<organism evidence="3 4">
    <name type="scientific">Halarcobacter ebronensis</name>
    <dbReference type="NCBI Taxonomy" id="1462615"/>
    <lineage>
        <taxon>Bacteria</taxon>
        <taxon>Pseudomonadati</taxon>
        <taxon>Campylobacterota</taxon>
        <taxon>Epsilonproteobacteria</taxon>
        <taxon>Campylobacterales</taxon>
        <taxon>Arcobacteraceae</taxon>
        <taxon>Halarcobacter</taxon>
    </lineage>
</organism>
<sequence>MKKFLLLFTVLVAFIFVGCGSEDEAKAVVDNSQSFKELKALSNKDYSLKTTQGKEIKLTIQNDILTSKDYNGKKIVMVNFWATWCPPCIKEIPVFNELYEKYSDKFEIVGVLFEKDKDPNELKAFIEKYNIKFPITVGDENFRMAKAFNNVQKVPESYLYSKSGNFVKSYIGEVNKEDLEEYIRSN</sequence>
<dbReference type="Proteomes" id="UP000290172">
    <property type="component" value="Unassembled WGS sequence"/>
</dbReference>
<evidence type="ECO:0000313" key="4">
    <source>
        <dbReference type="Proteomes" id="UP000290172"/>
    </source>
</evidence>
<dbReference type="InterPro" id="IPR050553">
    <property type="entry name" value="Thioredoxin_ResA/DsbE_sf"/>
</dbReference>
<feature type="domain" description="Thioredoxin" evidence="2">
    <location>
        <begin position="37"/>
        <end position="186"/>
    </location>
</feature>
<protein>
    <submittedName>
        <fullName evidence="3">Thioredoxin</fullName>
    </submittedName>
</protein>
<name>A0A4Q0YCN1_9BACT</name>
<dbReference type="EMBL" id="PDKJ01000006">
    <property type="protein sequence ID" value="RXJ68146.1"/>
    <property type="molecule type" value="Genomic_DNA"/>
</dbReference>
<accession>A0A4Q0YCN1</accession>
<evidence type="ECO:0000256" key="1">
    <source>
        <dbReference type="SAM" id="SignalP"/>
    </source>
</evidence>
<dbReference type="PROSITE" id="PS51257">
    <property type="entry name" value="PROKAR_LIPOPROTEIN"/>
    <property type="match status" value="1"/>
</dbReference>
<evidence type="ECO:0000259" key="2">
    <source>
        <dbReference type="PROSITE" id="PS51352"/>
    </source>
</evidence>
<keyword evidence="1" id="KW-0732">Signal</keyword>
<dbReference type="AlphaFoldDB" id="A0A4Q0YCN1"/>
<dbReference type="CDD" id="cd02966">
    <property type="entry name" value="TlpA_like_family"/>
    <property type="match status" value="1"/>
</dbReference>
<dbReference type="Pfam" id="PF00578">
    <property type="entry name" value="AhpC-TSA"/>
    <property type="match status" value="1"/>
</dbReference>
<dbReference type="Gene3D" id="3.40.30.10">
    <property type="entry name" value="Glutaredoxin"/>
    <property type="match status" value="1"/>
</dbReference>
<dbReference type="GO" id="GO:0016209">
    <property type="term" value="F:antioxidant activity"/>
    <property type="evidence" value="ECO:0007669"/>
    <property type="project" value="InterPro"/>
</dbReference>
<dbReference type="InterPro" id="IPR036249">
    <property type="entry name" value="Thioredoxin-like_sf"/>
</dbReference>
<dbReference type="SUPFAM" id="SSF52833">
    <property type="entry name" value="Thioredoxin-like"/>
    <property type="match status" value="1"/>
</dbReference>
<comment type="caution">
    <text evidence="3">The sequence shown here is derived from an EMBL/GenBank/DDBJ whole genome shotgun (WGS) entry which is preliminary data.</text>
</comment>
<gene>
    <name evidence="3" type="ORF">CRV08_07760</name>
</gene>
<dbReference type="PROSITE" id="PS51352">
    <property type="entry name" value="THIOREDOXIN_2"/>
    <property type="match status" value="1"/>
</dbReference>
<dbReference type="InterPro" id="IPR000866">
    <property type="entry name" value="AhpC/TSA"/>
</dbReference>
<dbReference type="PANTHER" id="PTHR42852:SF13">
    <property type="entry name" value="PROTEIN DIPZ"/>
    <property type="match status" value="1"/>
</dbReference>
<feature type="signal peptide" evidence="1">
    <location>
        <begin position="1"/>
        <end position="21"/>
    </location>
</feature>
<dbReference type="GO" id="GO:0016491">
    <property type="term" value="F:oxidoreductase activity"/>
    <property type="evidence" value="ECO:0007669"/>
    <property type="project" value="InterPro"/>
</dbReference>
<reference evidence="3 4" key="1">
    <citation type="submission" date="2017-10" db="EMBL/GenBank/DDBJ databases">
        <title>Genomics of the genus Arcobacter.</title>
        <authorList>
            <person name="Perez-Cataluna A."/>
            <person name="Figueras M.J."/>
        </authorList>
    </citation>
    <scope>NUCLEOTIDE SEQUENCE [LARGE SCALE GENOMIC DNA]</scope>
    <source>
        <strain evidence="3 4">CECT 8993</strain>
    </source>
</reference>